<feature type="transmembrane region" description="Helical" evidence="6">
    <location>
        <begin position="170"/>
        <end position="192"/>
    </location>
</feature>
<feature type="transmembrane region" description="Helical" evidence="6">
    <location>
        <begin position="85"/>
        <end position="105"/>
    </location>
</feature>
<dbReference type="Proteomes" id="UP001156690">
    <property type="component" value="Unassembled WGS sequence"/>
</dbReference>
<evidence type="ECO:0000256" key="6">
    <source>
        <dbReference type="SAM" id="Phobius"/>
    </source>
</evidence>
<evidence type="ECO:0000256" key="3">
    <source>
        <dbReference type="ARBA" id="ARBA00022692"/>
    </source>
</evidence>
<comment type="similarity">
    <text evidence="2">Belongs to the EamA transporter family.</text>
</comment>
<dbReference type="InterPro" id="IPR037185">
    <property type="entry name" value="EmrE-like"/>
</dbReference>
<dbReference type="InterPro" id="IPR000620">
    <property type="entry name" value="EamA_dom"/>
</dbReference>
<evidence type="ECO:0000259" key="7">
    <source>
        <dbReference type="Pfam" id="PF00892"/>
    </source>
</evidence>
<evidence type="ECO:0000256" key="4">
    <source>
        <dbReference type="ARBA" id="ARBA00022989"/>
    </source>
</evidence>
<evidence type="ECO:0000313" key="9">
    <source>
        <dbReference type="Proteomes" id="UP001156690"/>
    </source>
</evidence>
<dbReference type="RefSeq" id="WP_224055649.1">
    <property type="nucleotide sequence ID" value="NZ_AP025145.1"/>
</dbReference>
<keyword evidence="3 6" id="KW-0812">Transmembrane</keyword>
<reference evidence="9" key="1">
    <citation type="journal article" date="2019" name="Int. J. Syst. Evol. Microbiol.">
        <title>The Global Catalogue of Microorganisms (GCM) 10K type strain sequencing project: providing services to taxonomists for standard genome sequencing and annotation.</title>
        <authorList>
            <consortium name="The Broad Institute Genomics Platform"/>
            <consortium name="The Broad Institute Genome Sequencing Center for Infectious Disease"/>
            <person name="Wu L."/>
            <person name="Ma J."/>
        </authorList>
    </citation>
    <scope>NUCLEOTIDE SEQUENCE [LARGE SCALE GENOMIC DNA]</scope>
    <source>
        <strain evidence="9">NBRC 15640</strain>
    </source>
</reference>
<feature type="transmembrane region" description="Helical" evidence="6">
    <location>
        <begin position="28"/>
        <end position="47"/>
    </location>
</feature>
<evidence type="ECO:0000256" key="2">
    <source>
        <dbReference type="ARBA" id="ARBA00007362"/>
    </source>
</evidence>
<comment type="caution">
    <text evidence="8">The sequence shown here is derived from an EMBL/GenBank/DDBJ whole genome shotgun (WGS) entry which is preliminary data.</text>
</comment>
<comment type="subcellular location">
    <subcellularLocation>
        <location evidence="1">Membrane</location>
        <topology evidence="1">Multi-pass membrane protein</topology>
    </subcellularLocation>
</comment>
<evidence type="ECO:0000313" key="8">
    <source>
        <dbReference type="EMBL" id="GLQ76037.1"/>
    </source>
</evidence>
<dbReference type="PANTHER" id="PTHR32322:SF2">
    <property type="entry name" value="EAMA DOMAIN-CONTAINING PROTEIN"/>
    <property type="match status" value="1"/>
</dbReference>
<keyword evidence="4 6" id="KW-1133">Transmembrane helix</keyword>
<keyword evidence="5 6" id="KW-0472">Membrane</keyword>
<organism evidence="8 9">
    <name type="scientific">Vibrio penaeicida</name>
    <dbReference type="NCBI Taxonomy" id="104609"/>
    <lineage>
        <taxon>Bacteria</taxon>
        <taxon>Pseudomonadati</taxon>
        <taxon>Pseudomonadota</taxon>
        <taxon>Gammaproteobacteria</taxon>
        <taxon>Vibrionales</taxon>
        <taxon>Vibrionaceae</taxon>
        <taxon>Vibrio</taxon>
    </lineage>
</organism>
<evidence type="ECO:0000256" key="1">
    <source>
        <dbReference type="ARBA" id="ARBA00004141"/>
    </source>
</evidence>
<feature type="transmembrane region" description="Helical" evidence="6">
    <location>
        <begin position="141"/>
        <end position="158"/>
    </location>
</feature>
<dbReference type="Pfam" id="PF00892">
    <property type="entry name" value="EamA"/>
    <property type="match status" value="1"/>
</dbReference>
<feature type="domain" description="EamA" evidence="7">
    <location>
        <begin position="3"/>
        <end position="126"/>
    </location>
</feature>
<feature type="transmembrane region" description="Helical" evidence="6">
    <location>
        <begin position="265"/>
        <end position="287"/>
    </location>
</feature>
<feature type="transmembrane region" description="Helical" evidence="6">
    <location>
        <begin position="112"/>
        <end position="129"/>
    </location>
</feature>
<dbReference type="EMBL" id="BSNX01000075">
    <property type="protein sequence ID" value="GLQ76037.1"/>
    <property type="molecule type" value="Genomic_DNA"/>
</dbReference>
<name>A0AAV5P277_9VIBR</name>
<feature type="transmembrane region" description="Helical" evidence="6">
    <location>
        <begin position="59"/>
        <end position="79"/>
    </location>
</feature>
<dbReference type="GO" id="GO:0016020">
    <property type="term" value="C:membrane"/>
    <property type="evidence" value="ECO:0007669"/>
    <property type="project" value="UniProtKB-SubCell"/>
</dbReference>
<dbReference type="InterPro" id="IPR050638">
    <property type="entry name" value="AA-Vitamin_Transporters"/>
</dbReference>
<feature type="transmembrane region" description="Helical" evidence="6">
    <location>
        <begin position="238"/>
        <end position="259"/>
    </location>
</feature>
<keyword evidence="9" id="KW-1185">Reference proteome</keyword>
<dbReference type="AlphaFoldDB" id="A0AAV5P277"/>
<protein>
    <submittedName>
        <fullName evidence="8">Multidrug transporter</fullName>
    </submittedName>
</protein>
<evidence type="ECO:0000256" key="5">
    <source>
        <dbReference type="ARBA" id="ARBA00023136"/>
    </source>
</evidence>
<dbReference type="PANTHER" id="PTHR32322">
    <property type="entry name" value="INNER MEMBRANE TRANSPORTER"/>
    <property type="match status" value="1"/>
</dbReference>
<accession>A0AAV5P277</accession>
<sequence>MNIFLAMIPAFFWGTTYAVTQFTLSEWPPLLLGFIRALPAGLLLLALRPIMPKRDQWQPLIILSLVNISAFFAMIFLMAATLPAAISGVGMVSVPIFAMIFQWLWFKNKPSGIQIVSGFTLVGFAWFLFDPSQIELGTTGLIAMFCAIWCIIIGSTLTQKLSKDMHWWGVLSWQLIIGGAALGVVAGAQWLFEPSAFEAVTNQDISATNWFGIAWIIILNTAVAYGMYVWLIRKMTIVEFTFSGIANPIAGITGGVLLMNETYSHTQIGLMLGMILASLLPNFLNLWRTKRRANKQETRTENTQDSVPVSD</sequence>
<gene>
    <name evidence="8" type="ORF">GCM10007932_54000</name>
</gene>
<dbReference type="SUPFAM" id="SSF103481">
    <property type="entry name" value="Multidrug resistance efflux transporter EmrE"/>
    <property type="match status" value="1"/>
</dbReference>
<feature type="transmembrane region" description="Helical" evidence="6">
    <location>
        <begin position="212"/>
        <end position="231"/>
    </location>
</feature>
<proteinExistence type="inferred from homology"/>